<dbReference type="PANTHER" id="PTHR43493">
    <property type="entry name" value="DNA GYRASE/TOPOISOMERASE SUBUNIT A"/>
    <property type="match status" value="1"/>
</dbReference>
<protein>
    <recommendedName>
        <fullName evidence="3">DNA gyrase subunit A</fullName>
    </recommendedName>
</protein>
<evidence type="ECO:0008006" key="3">
    <source>
        <dbReference type="Google" id="ProtNLM"/>
    </source>
</evidence>
<evidence type="ECO:0000313" key="2">
    <source>
        <dbReference type="EMBL" id="SVC45806.1"/>
    </source>
</evidence>
<dbReference type="InterPro" id="IPR035516">
    <property type="entry name" value="Gyrase/topoIV_suA_C"/>
</dbReference>
<dbReference type="GO" id="GO:0006265">
    <property type="term" value="P:DNA topological change"/>
    <property type="evidence" value="ECO:0007669"/>
    <property type="project" value="InterPro"/>
</dbReference>
<dbReference type="EMBL" id="UINC01092324">
    <property type="protein sequence ID" value="SVC45806.1"/>
    <property type="molecule type" value="Genomic_DNA"/>
</dbReference>
<feature type="compositionally biased region" description="Acidic residues" evidence="1">
    <location>
        <begin position="196"/>
        <end position="206"/>
    </location>
</feature>
<gene>
    <name evidence="2" type="ORF">METZ01_LOCUS298660</name>
</gene>
<dbReference type="InterPro" id="IPR006691">
    <property type="entry name" value="GyrA/parC_rep"/>
</dbReference>
<dbReference type="Gene3D" id="2.120.10.90">
    <property type="entry name" value="DNA gyrase/topoisomerase IV, subunit A, C-terminal"/>
    <property type="match status" value="1"/>
</dbReference>
<dbReference type="InterPro" id="IPR050220">
    <property type="entry name" value="Type_II_DNA_Topoisomerases"/>
</dbReference>
<dbReference type="GO" id="GO:0003918">
    <property type="term" value="F:DNA topoisomerase type II (double strand cut, ATP-hydrolyzing) activity"/>
    <property type="evidence" value="ECO:0007669"/>
    <property type="project" value="TreeGrafter"/>
</dbReference>
<dbReference type="PANTHER" id="PTHR43493:SF5">
    <property type="entry name" value="DNA GYRASE SUBUNIT A, CHLOROPLASTIC_MITOCHONDRIAL"/>
    <property type="match status" value="1"/>
</dbReference>
<dbReference type="SUPFAM" id="SSF101904">
    <property type="entry name" value="GyrA/ParC C-terminal domain-like"/>
    <property type="match status" value="1"/>
</dbReference>
<dbReference type="GO" id="GO:0003677">
    <property type="term" value="F:DNA binding"/>
    <property type="evidence" value="ECO:0007669"/>
    <property type="project" value="InterPro"/>
</dbReference>
<name>A0A382MAE9_9ZZZZ</name>
<reference evidence="2" key="1">
    <citation type="submission" date="2018-05" db="EMBL/GenBank/DDBJ databases">
        <authorList>
            <person name="Lanie J.A."/>
            <person name="Ng W.-L."/>
            <person name="Kazmierczak K.M."/>
            <person name="Andrzejewski T.M."/>
            <person name="Davidsen T.M."/>
            <person name="Wayne K.J."/>
            <person name="Tettelin H."/>
            <person name="Glass J.I."/>
            <person name="Rusch D."/>
            <person name="Podicherti R."/>
            <person name="Tsui H.-C.T."/>
            <person name="Winkler M.E."/>
        </authorList>
    </citation>
    <scope>NUCLEOTIDE SEQUENCE</scope>
</reference>
<dbReference type="AlphaFoldDB" id="A0A382MAE9"/>
<feature type="region of interest" description="Disordered" evidence="1">
    <location>
        <begin position="182"/>
        <end position="206"/>
    </location>
</feature>
<accession>A0A382MAE9</accession>
<dbReference type="GO" id="GO:0009330">
    <property type="term" value="C:DNA topoisomerase type II (double strand cut, ATP-hydrolyzing) complex"/>
    <property type="evidence" value="ECO:0007669"/>
    <property type="project" value="TreeGrafter"/>
</dbReference>
<evidence type="ECO:0000256" key="1">
    <source>
        <dbReference type="SAM" id="MobiDB-lite"/>
    </source>
</evidence>
<organism evidence="2">
    <name type="scientific">marine metagenome</name>
    <dbReference type="NCBI Taxonomy" id="408172"/>
    <lineage>
        <taxon>unclassified sequences</taxon>
        <taxon>metagenomes</taxon>
        <taxon>ecological metagenomes</taxon>
    </lineage>
</organism>
<proteinExistence type="predicted"/>
<dbReference type="GO" id="GO:0005524">
    <property type="term" value="F:ATP binding"/>
    <property type="evidence" value="ECO:0007669"/>
    <property type="project" value="InterPro"/>
</dbReference>
<dbReference type="GO" id="GO:0005737">
    <property type="term" value="C:cytoplasm"/>
    <property type="evidence" value="ECO:0007669"/>
    <property type="project" value="TreeGrafter"/>
</dbReference>
<dbReference type="Pfam" id="PF03989">
    <property type="entry name" value="DNA_gyraseA_C"/>
    <property type="match status" value="4"/>
</dbReference>
<sequence length="206" mass="22126">MMAFSRRRSTGLIAIELESGNTLVDASITDGSKDIMLFSSGGRAIRFKESNVRAMGRTARGVRGIKLRASEKLISLIVPNVDGMLLLASENGFGKRTQVSHFSVIGRGGQGVISIKLSDRNGALVGAVQVSDSDEVLLISDQGTMVRTRIMEVSVQGRNTQGVRLINLSADEHLVGLATVQEPEQPEQEQTIIADETLESGDQSDD</sequence>